<dbReference type="Pfam" id="PF03080">
    <property type="entry name" value="Neprosin"/>
    <property type="match status" value="1"/>
</dbReference>
<evidence type="ECO:0000256" key="1">
    <source>
        <dbReference type="SAM" id="Phobius"/>
    </source>
</evidence>
<name>A0AAN9Q3G6_CANGL</name>
<evidence type="ECO:0000256" key="2">
    <source>
        <dbReference type="SAM" id="SignalP"/>
    </source>
</evidence>
<keyword evidence="5" id="KW-1185">Reference proteome</keyword>
<dbReference type="AlphaFoldDB" id="A0AAN9Q3G6"/>
<dbReference type="PANTHER" id="PTHR31589">
    <property type="entry name" value="PROTEIN, PUTATIVE (DUF239)-RELATED-RELATED"/>
    <property type="match status" value="1"/>
</dbReference>
<dbReference type="InterPro" id="IPR004314">
    <property type="entry name" value="Neprosin"/>
</dbReference>
<keyword evidence="2" id="KW-0732">Signal</keyword>
<dbReference type="InterPro" id="IPR025521">
    <property type="entry name" value="Neprosin_propep"/>
</dbReference>
<gene>
    <name evidence="4" type="ORF">VNO77_30890</name>
</gene>
<evidence type="ECO:0000259" key="3">
    <source>
        <dbReference type="PROSITE" id="PS52045"/>
    </source>
</evidence>
<proteinExistence type="predicted"/>
<evidence type="ECO:0000313" key="5">
    <source>
        <dbReference type="Proteomes" id="UP001367508"/>
    </source>
</evidence>
<dbReference type="PANTHER" id="PTHR31589:SF223">
    <property type="entry name" value="PROTEIN, PUTATIVE (DUF239)-RELATED"/>
    <property type="match status" value="1"/>
</dbReference>
<comment type="caution">
    <text evidence="4">The sequence shown here is derived from an EMBL/GenBank/DDBJ whole genome shotgun (WGS) entry which is preliminary data.</text>
</comment>
<feature type="signal peptide" evidence="2">
    <location>
        <begin position="1"/>
        <end position="22"/>
    </location>
</feature>
<dbReference type="Gene3D" id="3.90.1320.10">
    <property type="entry name" value="Outer-capsid protein sigma 3, large lobe"/>
    <property type="match status" value="1"/>
</dbReference>
<dbReference type="PROSITE" id="PS52045">
    <property type="entry name" value="NEPROSIN_PEP_CD"/>
    <property type="match status" value="1"/>
</dbReference>
<dbReference type="Proteomes" id="UP001367508">
    <property type="component" value="Unassembled WGS sequence"/>
</dbReference>
<organism evidence="4 5">
    <name type="scientific">Canavalia gladiata</name>
    <name type="common">Sword bean</name>
    <name type="synonym">Dolichos gladiatus</name>
    <dbReference type="NCBI Taxonomy" id="3824"/>
    <lineage>
        <taxon>Eukaryota</taxon>
        <taxon>Viridiplantae</taxon>
        <taxon>Streptophyta</taxon>
        <taxon>Embryophyta</taxon>
        <taxon>Tracheophyta</taxon>
        <taxon>Spermatophyta</taxon>
        <taxon>Magnoliopsida</taxon>
        <taxon>eudicotyledons</taxon>
        <taxon>Gunneridae</taxon>
        <taxon>Pentapetalae</taxon>
        <taxon>rosids</taxon>
        <taxon>fabids</taxon>
        <taxon>Fabales</taxon>
        <taxon>Fabaceae</taxon>
        <taxon>Papilionoideae</taxon>
        <taxon>50 kb inversion clade</taxon>
        <taxon>NPAAA clade</taxon>
        <taxon>indigoferoid/millettioid clade</taxon>
        <taxon>Phaseoleae</taxon>
        <taxon>Canavalia</taxon>
    </lineage>
</organism>
<accession>A0AAN9Q3G6</accession>
<evidence type="ECO:0000313" key="4">
    <source>
        <dbReference type="EMBL" id="KAK7320931.1"/>
    </source>
</evidence>
<reference evidence="4 5" key="1">
    <citation type="submission" date="2024-01" db="EMBL/GenBank/DDBJ databases">
        <title>The genomes of 5 underutilized Papilionoideae crops provide insights into root nodulation and disease resistanc.</title>
        <authorList>
            <person name="Jiang F."/>
        </authorList>
    </citation>
    <scope>NUCLEOTIDE SEQUENCE [LARGE SCALE GENOMIC DNA]</scope>
    <source>
        <strain evidence="4">LVBAO_FW01</strain>
        <tissue evidence="4">Leaves</tissue>
    </source>
</reference>
<dbReference type="EMBL" id="JAYMYQ010000007">
    <property type="protein sequence ID" value="KAK7320931.1"/>
    <property type="molecule type" value="Genomic_DNA"/>
</dbReference>
<feature type="chain" id="PRO_5043016252" description="Neprosin PEP catalytic domain-containing protein" evidence="2">
    <location>
        <begin position="23"/>
        <end position="415"/>
    </location>
</feature>
<feature type="domain" description="Neprosin PEP catalytic" evidence="3">
    <location>
        <begin position="168"/>
        <end position="414"/>
    </location>
</feature>
<protein>
    <recommendedName>
        <fullName evidence="3">Neprosin PEP catalytic domain-containing protein</fullName>
    </recommendedName>
</protein>
<dbReference type="Pfam" id="PF14365">
    <property type="entry name" value="Neprosin_AP"/>
    <property type="match status" value="1"/>
</dbReference>
<keyword evidence="1" id="KW-0472">Membrane</keyword>
<keyword evidence="1" id="KW-0812">Transmembrane</keyword>
<keyword evidence="1" id="KW-1133">Transmembrane helix</keyword>
<dbReference type="InterPro" id="IPR053168">
    <property type="entry name" value="Glutamic_endopeptidase"/>
</dbReference>
<feature type="transmembrane region" description="Helical" evidence="1">
    <location>
        <begin position="55"/>
        <end position="82"/>
    </location>
</feature>
<sequence length="415" mass="46252">MMNKFFFILCLVICSASHRIDGAQNRLKENLELEEQPKLIKKPPVKSIHVFHTLLFYYGMFPLVELSLITWFNNFVCILFWFLQTKFGYIVDCIDITKQPSFGHPLLQKHKLQRKPSFETTSVKNSSARSISGLEKYQCPIGTIPIRRTTKDDLIQAKSLLKYHPMMADVPGLHIAEVTLLPECGPYYDIDGTITVYNPTVENDQTSSAYIWVQTGENRILAGWHVSPGVYGDNATHLFVAWTSDNFQETGCINLQCPGFIQTSKDAPLGLRLEPTSTPGHINEITVAITKDSKANNWWFVLANMYIGYFPATLFSNLSSAKIGGWGGRTTTSKGTSSPPMGSGTFPDGIIYNACQFSSVSFQNSLRQNFGPKIPQTKTIVDRSNCYGAENYGDQGGPQVRYFLQFGGPGGNCGD</sequence>